<evidence type="ECO:0000256" key="7">
    <source>
        <dbReference type="ARBA" id="ARBA00023136"/>
    </source>
</evidence>
<dbReference type="AlphaFoldDB" id="A0A6I3S259"/>
<dbReference type="PANTHER" id="PTHR37819:SF1">
    <property type="entry name" value="PROTEIN PSIE"/>
    <property type="match status" value="1"/>
</dbReference>
<dbReference type="InterPro" id="IPR009315">
    <property type="entry name" value="P_starv_induced_PsiE"/>
</dbReference>
<keyword evidence="7" id="KW-0472">Membrane</keyword>
<keyword evidence="4" id="KW-1003">Cell membrane</keyword>
<proteinExistence type="inferred from homology"/>
<dbReference type="RefSeq" id="WP_008864051.1">
    <property type="nucleotide sequence ID" value="NZ_CAKVUT010000302.1"/>
</dbReference>
<dbReference type="GeneID" id="43348605"/>
<evidence type="ECO:0000256" key="4">
    <source>
        <dbReference type="ARBA" id="ARBA00022475"/>
    </source>
</evidence>
<comment type="caution">
    <text evidence="8">The sequence shown here is derived from an EMBL/GenBank/DDBJ whole genome shotgun (WGS) entry which is preliminary data.</text>
</comment>
<sequence length="164" mass="18194">MNKPIIAKINDKFETLLLIIQAGALIIITIATAVAIVAEGYDMFATKSIGLANLLLLFLFIEILSMVRQYSLGQHELKLKTPLVITVVAVARYLIINMEHLTSKWILLTSVSILILTISLLISRQIKGLHDDIEEENLSSLQKLSGKLSGIVCKKKDIQKDDNP</sequence>
<reference evidence="8 9" key="1">
    <citation type="journal article" date="2019" name="Nat. Med.">
        <title>A library of human gut bacterial isolates paired with longitudinal multiomics data enables mechanistic microbiome research.</title>
        <authorList>
            <person name="Poyet M."/>
            <person name="Groussin M."/>
            <person name="Gibbons S.M."/>
            <person name="Avila-Pacheco J."/>
            <person name="Jiang X."/>
            <person name="Kearney S.M."/>
            <person name="Perrotta A.R."/>
            <person name="Berdy B."/>
            <person name="Zhao S."/>
            <person name="Lieberman T.D."/>
            <person name="Swanson P.K."/>
            <person name="Smith M."/>
            <person name="Roesemann S."/>
            <person name="Alexander J.E."/>
            <person name="Rich S.A."/>
            <person name="Livny J."/>
            <person name="Vlamakis H."/>
            <person name="Clish C."/>
            <person name="Bullock K."/>
            <person name="Deik A."/>
            <person name="Scott J."/>
            <person name="Pierce K.A."/>
            <person name="Xavier R.J."/>
            <person name="Alm E.J."/>
        </authorList>
    </citation>
    <scope>NUCLEOTIDE SEQUENCE [LARGE SCALE GENOMIC DNA]</scope>
    <source>
        <strain evidence="8 9">BIOML-A2</strain>
    </source>
</reference>
<dbReference type="InterPro" id="IPR020948">
    <property type="entry name" value="P_starv_induced_PsiE-like"/>
</dbReference>
<evidence type="ECO:0000256" key="3">
    <source>
        <dbReference type="ARBA" id="ARBA00021903"/>
    </source>
</evidence>
<dbReference type="GO" id="GO:0005886">
    <property type="term" value="C:plasma membrane"/>
    <property type="evidence" value="ECO:0007669"/>
    <property type="project" value="UniProtKB-SubCell"/>
</dbReference>
<organism evidence="8 9">
    <name type="scientific">Parasutterella excrementihominis</name>
    <dbReference type="NCBI Taxonomy" id="487175"/>
    <lineage>
        <taxon>Bacteria</taxon>
        <taxon>Pseudomonadati</taxon>
        <taxon>Pseudomonadota</taxon>
        <taxon>Betaproteobacteria</taxon>
        <taxon>Burkholderiales</taxon>
        <taxon>Sutterellaceae</taxon>
        <taxon>Parasutterella</taxon>
    </lineage>
</organism>
<dbReference type="EMBL" id="WNCL01000030">
    <property type="protein sequence ID" value="MTU43808.1"/>
    <property type="molecule type" value="Genomic_DNA"/>
</dbReference>
<gene>
    <name evidence="8" type="ORF">GMD42_09290</name>
</gene>
<evidence type="ECO:0000256" key="6">
    <source>
        <dbReference type="ARBA" id="ARBA00022989"/>
    </source>
</evidence>
<protein>
    <recommendedName>
        <fullName evidence="3">Protein PsiE</fullName>
    </recommendedName>
</protein>
<dbReference type="PANTHER" id="PTHR37819">
    <property type="entry name" value="PROTEIN PSIE"/>
    <property type="match status" value="1"/>
</dbReference>
<evidence type="ECO:0000256" key="2">
    <source>
        <dbReference type="ARBA" id="ARBA00005632"/>
    </source>
</evidence>
<evidence type="ECO:0000313" key="8">
    <source>
        <dbReference type="EMBL" id="MTU43808.1"/>
    </source>
</evidence>
<dbReference type="GO" id="GO:0016036">
    <property type="term" value="P:cellular response to phosphate starvation"/>
    <property type="evidence" value="ECO:0007669"/>
    <property type="project" value="InterPro"/>
</dbReference>
<evidence type="ECO:0000256" key="1">
    <source>
        <dbReference type="ARBA" id="ARBA00004429"/>
    </source>
</evidence>
<keyword evidence="6" id="KW-1133">Transmembrane helix</keyword>
<keyword evidence="5" id="KW-0812">Transmembrane</keyword>
<evidence type="ECO:0000256" key="5">
    <source>
        <dbReference type="ARBA" id="ARBA00022692"/>
    </source>
</evidence>
<name>A0A6I3S259_9BURK</name>
<dbReference type="Proteomes" id="UP000462362">
    <property type="component" value="Unassembled WGS sequence"/>
</dbReference>
<comment type="subcellular location">
    <subcellularLocation>
        <location evidence="1">Cell inner membrane</location>
        <topology evidence="1">Multi-pass membrane protein</topology>
    </subcellularLocation>
</comment>
<comment type="similarity">
    <text evidence="2">Belongs to the PsiE family.</text>
</comment>
<dbReference type="Pfam" id="PF06146">
    <property type="entry name" value="PsiE"/>
    <property type="match status" value="1"/>
</dbReference>
<evidence type="ECO:0000313" key="9">
    <source>
        <dbReference type="Proteomes" id="UP000462362"/>
    </source>
</evidence>
<accession>A0A6I3S259</accession>